<dbReference type="InterPro" id="IPR045237">
    <property type="entry name" value="COPS7/eIF3m"/>
</dbReference>
<dbReference type="Proteomes" id="UP000654370">
    <property type="component" value="Unassembled WGS sequence"/>
</dbReference>
<evidence type="ECO:0000313" key="6">
    <source>
        <dbReference type="Proteomes" id="UP000654370"/>
    </source>
</evidence>
<dbReference type="SMART" id="SM00088">
    <property type="entry name" value="PINT"/>
    <property type="match status" value="1"/>
</dbReference>
<proteinExistence type="inferred from homology"/>
<dbReference type="OrthoDB" id="10265275at2759"/>
<evidence type="ECO:0000256" key="3">
    <source>
        <dbReference type="SAM" id="MobiDB-lite"/>
    </source>
</evidence>
<dbReference type="PROSITE" id="PS50250">
    <property type="entry name" value="PCI"/>
    <property type="match status" value="1"/>
</dbReference>
<protein>
    <recommendedName>
        <fullName evidence="4">PCI domain-containing protein</fullName>
    </recommendedName>
</protein>
<name>A0A8H7PX24_MORIS</name>
<comment type="caution">
    <text evidence="5">The sequence shown here is derived from an EMBL/GenBank/DDBJ whole genome shotgun (WGS) entry which is preliminary data.</text>
</comment>
<feature type="domain" description="PCI" evidence="4">
    <location>
        <begin position="1"/>
        <end position="162"/>
    </location>
</feature>
<dbReference type="GO" id="GO:0008180">
    <property type="term" value="C:COP9 signalosome"/>
    <property type="evidence" value="ECO:0007669"/>
    <property type="project" value="UniProtKB-KW"/>
</dbReference>
<dbReference type="PANTHER" id="PTHR15350">
    <property type="entry name" value="COP9 SIGNALOSOME COMPLEX SUBUNIT 7/DENDRITIC CELL PROTEIN GA17"/>
    <property type="match status" value="1"/>
</dbReference>
<sequence>MSETILQMSTSQRLEPFLILSKSVKGVANNKLIQDVLAATGVYVFAELLGSPNLIEASSIPEVAPYYTLLKIFSYGTYRDYVDHANELPALNEAQVTKLKHLSIVSLSEESRTISYDRLLKYLDIADVRQLEDLIIGAFYEDVLKGKMDQKRRQLEVEYTMGRDLRPGQRGDVITILQNWSQNTESILNNLETKIASIQDTAAEEKRSREQYERDIERLKKEIKSNAAINMDDEKGKGRRPNNNGMYDDGEATTYNSSTIQYDSKEYIEESYRTARTRK</sequence>
<dbReference type="Pfam" id="PF22061">
    <property type="entry name" value="CSN7_HB_subdom"/>
    <property type="match status" value="1"/>
</dbReference>
<evidence type="ECO:0000313" key="5">
    <source>
        <dbReference type="EMBL" id="KAG2182219.1"/>
    </source>
</evidence>
<dbReference type="EMBL" id="JAEPQZ010000004">
    <property type="protein sequence ID" value="KAG2182219.1"/>
    <property type="molecule type" value="Genomic_DNA"/>
</dbReference>
<accession>A0A8H7PX24</accession>
<gene>
    <name evidence="5" type="ORF">INT43_007146</name>
</gene>
<evidence type="ECO:0000259" key="4">
    <source>
        <dbReference type="PROSITE" id="PS50250"/>
    </source>
</evidence>
<organism evidence="5 6">
    <name type="scientific">Mortierella isabellina</name>
    <name type="common">Filamentous fungus</name>
    <name type="synonym">Umbelopsis isabellina</name>
    <dbReference type="NCBI Taxonomy" id="91625"/>
    <lineage>
        <taxon>Eukaryota</taxon>
        <taxon>Fungi</taxon>
        <taxon>Fungi incertae sedis</taxon>
        <taxon>Mucoromycota</taxon>
        <taxon>Mucoromycotina</taxon>
        <taxon>Umbelopsidomycetes</taxon>
        <taxon>Umbelopsidales</taxon>
        <taxon>Umbelopsidaceae</taxon>
        <taxon>Umbelopsis</taxon>
    </lineage>
</organism>
<evidence type="ECO:0000256" key="2">
    <source>
        <dbReference type="ARBA" id="ARBA00022790"/>
    </source>
</evidence>
<feature type="region of interest" description="Disordered" evidence="3">
    <location>
        <begin position="223"/>
        <end position="258"/>
    </location>
</feature>
<dbReference type="Pfam" id="PF01399">
    <property type="entry name" value="PCI"/>
    <property type="match status" value="1"/>
</dbReference>
<comment type="similarity">
    <text evidence="1">Belongs to the CSN7/EIF3M family. CSN7 subfamily.</text>
</comment>
<dbReference type="PANTHER" id="PTHR15350:SF5">
    <property type="entry name" value="COP9 SIGNALOSOME COMPLEX SUBUNIT 7"/>
    <property type="match status" value="1"/>
</dbReference>
<keyword evidence="6" id="KW-1185">Reference proteome</keyword>
<dbReference type="InterPro" id="IPR000717">
    <property type="entry name" value="PCI_dom"/>
</dbReference>
<feature type="non-terminal residue" evidence="5">
    <location>
        <position position="1"/>
    </location>
</feature>
<reference evidence="5" key="1">
    <citation type="submission" date="2020-12" db="EMBL/GenBank/DDBJ databases">
        <title>Metabolic potential, ecology and presence of endohyphal bacteria is reflected in genomic diversity of Mucoromycotina.</title>
        <authorList>
            <person name="Muszewska A."/>
            <person name="Okrasinska A."/>
            <person name="Steczkiewicz K."/>
            <person name="Drgas O."/>
            <person name="Orlowska M."/>
            <person name="Perlinska-Lenart U."/>
            <person name="Aleksandrzak-Piekarczyk T."/>
            <person name="Szatraj K."/>
            <person name="Zielenkiewicz U."/>
            <person name="Pilsyk S."/>
            <person name="Malc E."/>
            <person name="Mieczkowski P."/>
            <person name="Kruszewska J.S."/>
            <person name="Biernat P."/>
            <person name="Pawlowska J."/>
        </authorList>
    </citation>
    <scope>NUCLEOTIDE SEQUENCE</scope>
    <source>
        <strain evidence="5">WA0000067209</strain>
    </source>
</reference>
<keyword evidence="2" id="KW-0736">Signalosome</keyword>
<evidence type="ECO:0000256" key="1">
    <source>
        <dbReference type="ARBA" id="ARBA00008482"/>
    </source>
</evidence>
<dbReference type="AlphaFoldDB" id="A0A8H7PX24"/>